<gene>
    <name evidence="1" type="ORF">SAMN05660359_01746</name>
</gene>
<reference evidence="2" key="1">
    <citation type="submission" date="2016-10" db="EMBL/GenBank/DDBJ databases">
        <authorList>
            <person name="Varghese N."/>
            <person name="Submissions S."/>
        </authorList>
    </citation>
    <scope>NUCLEOTIDE SEQUENCE [LARGE SCALE GENOMIC DNA]</scope>
    <source>
        <strain evidence="2">DSM 43161</strain>
    </source>
</reference>
<evidence type="ECO:0000313" key="1">
    <source>
        <dbReference type="EMBL" id="SFO17152.1"/>
    </source>
</evidence>
<evidence type="ECO:0000313" key="2">
    <source>
        <dbReference type="Proteomes" id="UP000183642"/>
    </source>
</evidence>
<accession>A0A1I5F078</accession>
<dbReference type="AlphaFoldDB" id="A0A1I5F078"/>
<organism evidence="1 2">
    <name type="scientific">Geodermatophilus obscurus</name>
    <dbReference type="NCBI Taxonomy" id="1861"/>
    <lineage>
        <taxon>Bacteria</taxon>
        <taxon>Bacillati</taxon>
        <taxon>Actinomycetota</taxon>
        <taxon>Actinomycetes</taxon>
        <taxon>Geodermatophilales</taxon>
        <taxon>Geodermatophilaceae</taxon>
        <taxon>Geodermatophilus</taxon>
    </lineage>
</organism>
<sequence>MGQDTPFLRIAGQLDRVADALALSPNGLPQRLVTALGAE</sequence>
<dbReference type="Proteomes" id="UP000183642">
    <property type="component" value="Unassembled WGS sequence"/>
</dbReference>
<dbReference type="EMBL" id="FOWE01000004">
    <property type="protein sequence ID" value="SFO17152.1"/>
    <property type="molecule type" value="Genomic_DNA"/>
</dbReference>
<name>A0A1I5F078_9ACTN</name>
<proteinExistence type="predicted"/>
<protein>
    <submittedName>
        <fullName evidence="1">Uncharacterized protein</fullName>
    </submittedName>
</protein>
<keyword evidence="2" id="KW-1185">Reference proteome</keyword>